<dbReference type="EMBL" id="CP003051">
    <property type="protein sequence ID" value="AGA89829.1"/>
    <property type="molecule type" value="Genomic_DNA"/>
</dbReference>
<dbReference type="HOGENOM" id="CLU_283127_0_0_6"/>
<dbReference type="eggNOG" id="ENOG502ZTXS">
    <property type="taxonomic scope" value="Bacteria"/>
</dbReference>
<protein>
    <recommendedName>
        <fullName evidence="3">Heparinase II/III-like protein</fullName>
    </recommendedName>
</protein>
<dbReference type="KEGG" id="tmb:Thimo_1008"/>
<reference evidence="1 2" key="1">
    <citation type="submission" date="2011-09" db="EMBL/GenBank/DDBJ databases">
        <title>Complete sequence of chromosome of Thioflavicoccus mobilis 8321.</title>
        <authorList>
            <consortium name="US DOE Joint Genome Institute"/>
            <person name="Lucas S."/>
            <person name="Han J."/>
            <person name="Lapidus A."/>
            <person name="Cheng J.-F."/>
            <person name="Goodwin L."/>
            <person name="Pitluck S."/>
            <person name="Peters L."/>
            <person name="Ovchinnikova G."/>
            <person name="Lu M."/>
            <person name="Detter J.C."/>
            <person name="Han C."/>
            <person name="Tapia R."/>
            <person name="Land M."/>
            <person name="Hauser L."/>
            <person name="Kyrpides N."/>
            <person name="Ivanova N."/>
            <person name="Pagani I."/>
            <person name="Vogl K."/>
            <person name="Liu Z."/>
            <person name="Imhoff J."/>
            <person name="Thiel V."/>
            <person name="Frigaard N.-U."/>
            <person name="Bryant D."/>
            <person name="Woyke T."/>
        </authorList>
    </citation>
    <scope>NUCLEOTIDE SEQUENCE [LARGE SCALE GENOMIC DNA]</scope>
    <source>
        <strain evidence="1 2">8321</strain>
    </source>
</reference>
<dbReference type="Gene3D" id="1.50.10.100">
    <property type="entry name" value="Chondroitin AC/alginate lyase"/>
    <property type="match status" value="1"/>
</dbReference>
<proteinExistence type="predicted"/>
<sequence length="1101" mass="121476">MADFRAIRGTNGVTFTTSRFGVQARLGGARYAEPKPAADIPGPIRAMRLADGTWFGASTFYGTTAIASWSSELTASGPVFGEVRYRYEYDGGNRLELALRLFAESDRLQVDTDVRHDRRSEGLRVFLSRGLPALTLHVQKLWWSRRNIYADGLRIGDWAALPVADAEPGPLIKVSPWGSWWDDRIAPVVRLGIGDGARELHIARRDPAAWVQPAGPAKHKNLGVAKSRTGEIYIDLNLAAGIAGGARRFDLVDSEPTEAVGWRHRRDRRGRRVGSQIIPYREPLDKVKEYVLDWPRKTPRPGLFMSASEVAASRASPIDDSLLRRLKAQAKQPTGAVPGEGDRAALALWLLTGDREIARETRLVERLAHHLALLGDFDKMRSTVQVAALYDAVIDSDLITPTQRRVLRAQMAYLAYQVAHPATWSNARGWNSGNQNMTVSYALEAPGVLAAALFDHPLAQKWMQSTEEIMESMLDRLGPKGEWPESTGYANLAIGELLTFGILAARTELSDYVDDPRLKRAVTFLMKIRQPPDPRVGGMRDHIRFGRSPGKTRSLDAAMARAVRESDPRLSRQMQWTWLDNLTPESRTLEIDMGGFEYLYLDPSLPVEVPDWGTEVFPHMGIIFRNGLGTDQEHFAALLSGDQPGIYPSQTGGLVSLFAYGRPVAGSFLGGYGDQAEFLINRVSLARDPRAFSPGKTPFYFRGAPYSGSWFDPDRPRAVFEAQEGDGSTNAFSSLPRQDYGMVDVLLKYPHTFRKKKMSPPADLPWPEPLAGEGEPPIWWRRQTLFLKDDEPAGVNYLVMRDSVSGGQPTMWTFWTASEMVGTPAATADRDEMLEAAPGNAITAPRPLEGNRFTALGSWGVDLEYFVAEPTNTPRHTLRWGKHWEVSRPWGTSQYQDLLHLQLEGDGAYYVALFPRKPGTPAPEFETLDGNRIIRVSGTFGTDYAFLSTRRAKAEAKGICFDGTAASIQDRAGEPALTLSAAGNIGYGDYALAAPGAATLRVKHDAFELQLPSAHARSLLILEAPGALRLPESPSGTDLIRLSSNSWLVTVPQNVTKLTISQHPSNPLTKTSATGAVPALPACTCCTNLVPTLHRTDHRRR</sequence>
<dbReference type="AlphaFoldDB" id="L0GWZ3"/>
<dbReference type="Proteomes" id="UP000010816">
    <property type="component" value="Chromosome"/>
</dbReference>
<organism evidence="1 2">
    <name type="scientific">Thioflavicoccus mobilis 8321</name>
    <dbReference type="NCBI Taxonomy" id="765912"/>
    <lineage>
        <taxon>Bacteria</taxon>
        <taxon>Pseudomonadati</taxon>
        <taxon>Pseudomonadota</taxon>
        <taxon>Gammaproteobacteria</taxon>
        <taxon>Chromatiales</taxon>
        <taxon>Chromatiaceae</taxon>
        <taxon>Thioflavicoccus</taxon>
    </lineage>
</organism>
<accession>L0GWZ3</accession>
<dbReference type="RefSeq" id="WP_015279974.1">
    <property type="nucleotide sequence ID" value="NC_019940.1"/>
</dbReference>
<gene>
    <name evidence="1" type="ORF">Thimo_1008</name>
</gene>
<evidence type="ECO:0000313" key="1">
    <source>
        <dbReference type="EMBL" id="AGA89829.1"/>
    </source>
</evidence>
<evidence type="ECO:0000313" key="2">
    <source>
        <dbReference type="Proteomes" id="UP000010816"/>
    </source>
</evidence>
<keyword evidence="2" id="KW-1185">Reference proteome</keyword>
<evidence type="ECO:0008006" key="3">
    <source>
        <dbReference type="Google" id="ProtNLM"/>
    </source>
</evidence>
<name>L0GWZ3_9GAMM</name>
<dbReference type="OrthoDB" id="2483493at2"/>
<dbReference type="InterPro" id="IPR008929">
    <property type="entry name" value="Chondroitin_lyas"/>
</dbReference>